<dbReference type="RefSeq" id="WP_072987269.1">
    <property type="nucleotide sequence ID" value="NZ_FQZB01000009.1"/>
</dbReference>
<accession>A0A1M6KM31</accession>
<keyword evidence="1" id="KW-1133">Transmembrane helix</keyword>
<dbReference type="AlphaFoldDB" id="A0A1M6KM31"/>
<dbReference type="EMBL" id="FQZB01000009">
    <property type="protein sequence ID" value="SHJ60001.1"/>
    <property type="molecule type" value="Genomic_DNA"/>
</dbReference>
<keyword evidence="1" id="KW-0812">Transmembrane</keyword>
<gene>
    <name evidence="2" type="ORF">SAMN02745163_02236</name>
</gene>
<sequence>MKRVKGNVILNVILITSLCTVFLNGIFLIAMHSSEINSLKRKEQREINSEVDKRKEAVNSAIIECFDSSNKIDENKLKSLKRRYDDFEIYYEDTKGIVVKKKLSGSVFEYHYFKCEKNDKNIIFLKESKYYEIK</sequence>
<proteinExistence type="predicted"/>
<organism evidence="2 3">
    <name type="scientific">Clostridium cavendishii DSM 21758</name>
    <dbReference type="NCBI Taxonomy" id="1121302"/>
    <lineage>
        <taxon>Bacteria</taxon>
        <taxon>Bacillati</taxon>
        <taxon>Bacillota</taxon>
        <taxon>Clostridia</taxon>
        <taxon>Eubacteriales</taxon>
        <taxon>Clostridiaceae</taxon>
        <taxon>Clostridium</taxon>
    </lineage>
</organism>
<keyword evidence="1" id="KW-0472">Membrane</keyword>
<dbReference type="Proteomes" id="UP000184310">
    <property type="component" value="Unassembled WGS sequence"/>
</dbReference>
<name>A0A1M6KM31_9CLOT</name>
<evidence type="ECO:0000313" key="2">
    <source>
        <dbReference type="EMBL" id="SHJ60001.1"/>
    </source>
</evidence>
<reference evidence="2 3" key="1">
    <citation type="submission" date="2016-11" db="EMBL/GenBank/DDBJ databases">
        <authorList>
            <person name="Jaros S."/>
            <person name="Januszkiewicz K."/>
            <person name="Wedrychowicz H."/>
        </authorList>
    </citation>
    <scope>NUCLEOTIDE SEQUENCE [LARGE SCALE GENOMIC DNA]</scope>
    <source>
        <strain evidence="2 3">DSM 21758</strain>
    </source>
</reference>
<evidence type="ECO:0000313" key="3">
    <source>
        <dbReference type="Proteomes" id="UP000184310"/>
    </source>
</evidence>
<evidence type="ECO:0000256" key="1">
    <source>
        <dbReference type="SAM" id="Phobius"/>
    </source>
</evidence>
<keyword evidence="3" id="KW-1185">Reference proteome</keyword>
<feature type="transmembrane region" description="Helical" evidence="1">
    <location>
        <begin position="12"/>
        <end position="31"/>
    </location>
</feature>
<protein>
    <submittedName>
        <fullName evidence="2">Uncharacterized protein</fullName>
    </submittedName>
</protein>
<dbReference type="STRING" id="1121302.SAMN02745163_02236"/>